<evidence type="ECO:0000259" key="6">
    <source>
        <dbReference type="Pfam" id="PF01120"/>
    </source>
</evidence>
<dbReference type="SUPFAM" id="SSF51445">
    <property type="entry name" value="(Trans)glycosidases"/>
    <property type="match status" value="1"/>
</dbReference>
<dbReference type="InterPro" id="IPR057739">
    <property type="entry name" value="Glyco_hydro_29_N"/>
</dbReference>
<organism evidence="7 8">
    <name type="scientific">Diceros bicornis minor</name>
    <name type="common">South-central black rhinoceros</name>
    <dbReference type="NCBI Taxonomy" id="77932"/>
    <lineage>
        <taxon>Eukaryota</taxon>
        <taxon>Metazoa</taxon>
        <taxon>Chordata</taxon>
        <taxon>Craniata</taxon>
        <taxon>Vertebrata</taxon>
        <taxon>Euteleostomi</taxon>
        <taxon>Mammalia</taxon>
        <taxon>Eutheria</taxon>
        <taxon>Laurasiatheria</taxon>
        <taxon>Perissodactyla</taxon>
        <taxon>Rhinocerotidae</taxon>
        <taxon>Diceros</taxon>
    </lineage>
</organism>
<dbReference type="GO" id="GO:0006004">
    <property type="term" value="P:fucose metabolic process"/>
    <property type="evidence" value="ECO:0007669"/>
    <property type="project" value="TreeGrafter"/>
</dbReference>
<dbReference type="GO" id="GO:0005764">
    <property type="term" value="C:lysosome"/>
    <property type="evidence" value="ECO:0007669"/>
    <property type="project" value="TreeGrafter"/>
</dbReference>
<comment type="caution">
    <text evidence="7">The sequence shown here is derived from an EMBL/GenBank/DDBJ whole genome shotgun (WGS) entry which is preliminary data.</text>
</comment>
<dbReference type="Pfam" id="PF01120">
    <property type="entry name" value="Alpha_L_fucos"/>
    <property type="match status" value="1"/>
</dbReference>
<evidence type="ECO:0000256" key="3">
    <source>
        <dbReference type="ARBA" id="ARBA00022729"/>
    </source>
</evidence>
<dbReference type="GO" id="GO:0004560">
    <property type="term" value="F:alpha-L-fucosidase activity"/>
    <property type="evidence" value="ECO:0007669"/>
    <property type="project" value="UniProtKB-EC"/>
</dbReference>
<comment type="similarity">
    <text evidence="1">Belongs to the glycosyl hydrolase 29 family.</text>
</comment>
<protein>
    <recommendedName>
        <fullName evidence="2">alpha-L-fucosidase</fullName>
        <ecNumber evidence="2">3.2.1.51</ecNumber>
    </recommendedName>
</protein>
<accession>A0A7J7E4N2</accession>
<proteinExistence type="inferred from homology"/>
<reference evidence="7 8" key="1">
    <citation type="journal article" date="2020" name="Mol. Biol. Evol.">
        <title>Interspecific Gene Flow and the Evolution of Specialization in Black and White Rhinoceros.</title>
        <authorList>
            <person name="Moodley Y."/>
            <person name="Westbury M.V."/>
            <person name="Russo I.M."/>
            <person name="Gopalakrishnan S."/>
            <person name="Rakotoarivelo A."/>
            <person name="Olsen R.A."/>
            <person name="Prost S."/>
            <person name="Tunstall T."/>
            <person name="Ryder O.A."/>
            <person name="Dalen L."/>
            <person name="Bruford M.W."/>
        </authorList>
    </citation>
    <scope>NUCLEOTIDE SEQUENCE [LARGE SCALE GENOMIC DNA]</scope>
    <source>
        <strain evidence="7">SBR-YM</strain>
        <tissue evidence="7">Skin</tissue>
    </source>
</reference>
<keyword evidence="3" id="KW-0732">Signal</keyword>
<keyword evidence="8" id="KW-1185">Reference proteome</keyword>
<name>A0A7J7E4N2_DICBM</name>
<evidence type="ECO:0000256" key="1">
    <source>
        <dbReference type="ARBA" id="ARBA00007951"/>
    </source>
</evidence>
<keyword evidence="4" id="KW-0378">Hydrolase</keyword>
<evidence type="ECO:0000313" key="8">
    <source>
        <dbReference type="Proteomes" id="UP000551758"/>
    </source>
</evidence>
<dbReference type="GO" id="GO:0016139">
    <property type="term" value="P:glycoside catabolic process"/>
    <property type="evidence" value="ECO:0007669"/>
    <property type="project" value="TreeGrafter"/>
</dbReference>
<dbReference type="PANTHER" id="PTHR10030:SF2">
    <property type="entry name" value="TISSUE ALPHA-L-FUCOSIDASE"/>
    <property type="match status" value="1"/>
</dbReference>
<evidence type="ECO:0000256" key="2">
    <source>
        <dbReference type="ARBA" id="ARBA00012662"/>
    </source>
</evidence>
<dbReference type="EC" id="3.2.1.51" evidence="2"/>
<dbReference type="PANTHER" id="PTHR10030">
    <property type="entry name" value="ALPHA-L-FUCOSIDASE"/>
    <property type="match status" value="1"/>
</dbReference>
<dbReference type="EMBL" id="JACDTQ010004070">
    <property type="protein sequence ID" value="KAF5910687.1"/>
    <property type="molecule type" value="Genomic_DNA"/>
</dbReference>
<evidence type="ECO:0000313" key="7">
    <source>
        <dbReference type="EMBL" id="KAF5910687.1"/>
    </source>
</evidence>
<feature type="domain" description="Glycoside hydrolase family 29 N-terminal" evidence="6">
    <location>
        <begin position="59"/>
        <end position="132"/>
    </location>
</feature>
<keyword evidence="5" id="KW-0326">Glycosidase</keyword>
<evidence type="ECO:0000256" key="4">
    <source>
        <dbReference type="ARBA" id="ARBA00022801"/>
    </source>
</evidence>
<gene>
    <name evidence="7" type="ORF">HPG69_004776</name>
</gene>
<sequence>CTGLRSWCRPKAASGSGGTGRASSCTGATTSCAPTTHLASATLTLGWGSPNTSRTRSVEWADLFQAAGPVSMPDNKASEGFTNWLSPVSWNWSLEAHCDLMAVQKGNICYGLYHSYLEWFHPLYLLDKKNDFKT</sequence>
<dbReference type="InterPro" id="IPR000933">
    <property type="entry name" value="Glyco_hydro_29"/>
</dbReference>
<dbReference type="Proteomes" id="UP000551758">
    <property type="component" value="Unassembled WGS sequence"/>
</dbReference>
<dbReference type="AlphaFoldDB" id="A0A7J7E4N2"/>
<dbReference type="InterPro" id="IPR017853">
    <property type="entry name" value="GH"/>
</dbReference>
<feature type="non-terminal residue" evidence="7">
    <location>
        <position position="1"/>
    </location>
</feature>
<evidence type="ECO:0000256" key="5">
    <source>
        <dbReference type="ARBA" id="ARBA00023295"/>
    </source>
</evidence>